<accession>A0A4R5PSU2</accession>
<gene>
    <name evidence="1" type="ORF">E2A64_08630</name>
</gene>
<dbReference type="OrthoDB" id="7356934at2"/>
<name>A0A4R5PSU2_9HYPH</name>
<comment type="caution">
    <text evidence="1">The sequence shown here is derived from an EMBL/GenBank/DDBJ whole genome shotgun (WGS) entry which is preliminary data.</text>
</comment>
<dbReference type="InterPro" id="IPR021955">
    <property type="entry name" value="DUF3572"/>
</dbReference>
<proteinExistence type="predicted"/>
<dbReference type="Proteomes" id="UP000295131">
    <property type="component" value="Unassembled WGS sequence"/>
</dbReference>
<reference evidence="1 2" key="1">
    <citation type="journal article" date="2013" name="Int. J. Syst. Evol. Microbiol.">
        <title>Hoeflea suaedae sp. nov., an endophytic bacterium isolated from the root of the halophyte Suaeda maritima.</title>
        <authorList>
            <person name="Chung E.J."/>
            <person name="Park J.A."/>
            <person name="Pramanik P."/>
            <person name="Bibi F."/>
            <person name="Jeon C.O."/>
            <person name="Chung Y.R."/>
        </authorList>
    </citation>
    <scope>NUCLEOTIDE SEQUENCE [LARGE SCALE GENOMIC DNA]</scope>
    <source>
        <strain evidence="1 2">YC6898</strain>
    </source>
</reference>
<evidence type="ECO:0000313" key="1">
    <source>
        <dbReference type="EMBL" id="TDH39487.1"/>
    </source>
</evidence>
<dbReference type="EMBL" id="SMSI01000001">
    <property type="protein sequence ID" value="TDH39487.1"/>
    <property type="molecule type" value="Genomic_DNA"/>
</dbReference>
<dbReference type="AlphaFoldDB" id="A0A4R5PSU2"/>
<evidence type="ECO:0000313" key="2">
    <source>
        <dbReference type="Proteomes" id="UP000295131"/>
    </source>
</evidence>
<keyword evidence="2" id="KW-1185">Reference proteome</keyword>
<protein>
    <submittedName>
        <fullName evidence="1">DUF3572 family protein</fullName>
    </submittedName>
</protein>
<sequence length="89" mass="9527">MTHNDPQQIAIEVLGWLASEPELLSRFLALSGLEASNLRAAAGQPGFLVGVLSFLMTHEPTLIRFSEASGRPPEAVARAWRELGGGSDI</sequence>
<organism evidence="1 2">
    <name type="scientific">Pseudohoeflea suaedae</name>
    <dbReference type="NCBI Taxonomy" id="877384"/>
    <lineage>
        <taxon>Bacteria</taxon>
        <taxon>Pseudomonadati</taxon>
        <taxon>Pseudomonadota</taxon>
        <taxon>Alphaproteobacteria</taxon>
        <taxon>Hyphomicrobiales</taxon>
        <taxon>Rhizobiaceae</taxon>
        <taxon>Pseudohoeflea</taxon>
    </lineage>
</organism>
<dbReference type="Pfam" id="PF12096">
    <property type="entry name" value="DUF3572"/>
    <property type="match status" value="1"/>
</dbReference>